<keyword evidence="5" id="KW-0175">Coiled coil</keyword>
<feature type="coiled-coil region" evidence="5">
    <location>
        <begin position="293"/>
        <end position="365"/>
    </location>
</feature>
<dbReference type="AlphaFoldDB" id="A0A0D2CVD1"/>
<evidence type="ECO:0000256" key="2">
    <source>
        <dbReference type="ARBA" id="ARBA00022771"/>
    </source>
</evidence>
<keyword evidence="2 4" id="KW-0863">Zinc-finger</keyword>
<sequence length="393" mass="43242">MSHVEQVASLPESPPARRPSKVVPIVPPPDAPFRPGAIQLWVVRDAEGKKQLVSEMVPGCRHWRIGDPNVTFCFECKKEGDVMGCKTCKRSYHSACLGEEVPPEDTTTAFYCPTCVERGWNVHPPPEILPLTPASSRETSPAPLSSNARDVAAAEIRQQSEQVTAPQQGNRVRVDLVLPSQDSQRICEGSAPEACTPAPNRMRFVPGFGNDYNQSTTTSSGSLVTARQRREVALDDIREDHLVSSPRPSIITESTFNQTSAASRSSRPKSRYQTMPDEVDQALTVIYRELESAAALKQDIAVLQDRVRAAEQARQILEGRLALERSSGVALAGKEAEIRSLNQQLAELRKSNELLAGENNVLKQRMQDQQTSNQAGLEEMEALKASLRRLLGD</sequence>
<dbReference type="Gene3D" id="3.30.40.10">
    <property type="entry name" value="Zinc/RING finger domain, C3HC4 (zinc finger)"/>
    <property type="match status" value="1"/>
</dbReference>
<feature type="domain" description="PHD-type" evidence="7">
    <location>
        <begin position="70"/>
        <end position="118"/>
    </location>
</feature>
<protein>
    <recommendedName>
        <fullName evidence="7">PHD-type domain-containing protein</fullName>
    </recommendedName>
</protein>
<dbReference type="InterPro" id="IPR011011">
    <property type="entry name" value="Znf_FYVE_PHD"/>
</dbReference>
<name>A0A0D2CVD1_9EURO</name>
<dbReference type="OrthoDB" id="336088at2759"/>
<dbReference type="VEuPathDB" id="FungiDB:PV07_00663"/>
<dbReference type="GeneID" id="27339857"/>
<feature type="region of interest" description="Disordered" evidence="6">
    <location>
        <begin position="249"/>
        <end position="275"/>
    </location>
</feature>
<feature type="compositionally biased region" description="Polar residues" evidence="6">
    <location>
        <begin position="133"/>
        <end position="148"/>
    </location>
</feature>
<evidence type="ECO:0000313" key="9">
    <source>
        <dbReference type="Proteomes" id="UP000054466"/>
    </source>
</evidence>
<dbReference type="EMBL" id="KN847040">
    <property type="protein sequence ID" value="KIW33845.1"/>
    <property type="molecule type" value="Genomic_DNA"/>
</dbReference>
<keyword evidence="3" id="KW-0862">Zinc</keyword>
<dbReference type="SMART" id="SM00249">
    <property type="entry name" value="PHD"/>
    <property type="match status" value="1"/>
</dbReference>
<keyword evidence="9" id="KW-1185">Reference proteome</keyword>
<dbReference type="InterPro" id="IPR001965">
    <property type="entry name" value="Znf_PHD"/>
</dbReference>
<evidence type="ECO:0000256" key="5">
    <source>
        <dbReference type="SAM" id="Coils"/>
    </source>
</evidence>
<evidence type="ECO:0000259" key="7">
    <source>
        <dbReference type="PROSITE" id="PS50016"/>
    </source>
</evidence>
<dbReference type="InterPro" id="IPR019787">
    <property type="entry name" value="Znf_PHD-finger"/>
</dbReference>
<accession>A0A0D2CVD1</accession>
<dbReference type="InterPro" id="IPR019786">
    <property type="entry name" value="Zinc_finger_PHD-type_CS"/>
</dbReference>
<dbReference type="SUPFAM" id="SSF57903">
    <property type="entry name" value="FYVE/PHD zinc finger"/>
    <property type="match status" value="1"/>
</dbReference>
<dbReference type="InterPro" id="IPR013083">
    <property type="entry name" value="Znf_RING/FYVE/PHD"/>
</dbReference>
<proteinExistence type="predicted"/>
<gene>
    <name evidence="8" type="ORF">PV07_00663</name>
</gene>
<dbReference type="HOGENOM" id="CLU_059024_0_0_1"/>
<dbReference type="PROSITE" id="PS01359">
    <property type="entry name" value="ZF_PHD_1"/>
    <property type="match status" value="1"/>
</dbReference>
<feature type="region of interest" description="Disordered" evidence="6">
    <location>
        <begin position="131"/>
        <end position="150"/>
    </location>
</feature>
<evidence type="ECO:0000256" key="4">
    <source>
        <dbReference type="PROSITE-ProRule" id="PRU00146"/>
    </source>
</evidence>
<keyword evidence="1" id="KW-0479">Metal-binding</keyword>
<dbReference type="RefSeq" id="XP_016254061.1">
    <property type="nucleotide sequence ID" value="XM_016387133.1"/>
</dbReference>
<feature type="region of interest" description="Disordered" evidence="6">
    <location>
        <begin position="1"/>
        <end position="22"/>
    </location>
</feature>
<evidence type="ECO:0000256" key="1">
    <source>
        <dbReference type="ARBA" id="ARBA00022723"/>
    </source>
</evidence>
<dbReference type="GO" id="GO:0008270">
    <property type="term" value="F:zinc ion binding"/>
    <property type="evidence" value="ECO:0007669"/>
    <property type="project" value="UniProtKB-KW"/>
</dbReference>
<evidence type="ECO:0000256" key="3">
    <source>
        <dbReference type="ARBA" id="ARBA00022833"/>
    </source>
</evidence>
<evidence type="ECO:0000313" key="8">
    <source>
        <dbReference type="EMBL" id="KIW33845.1"/>
    </source>
</evidence>
<dbReference type="Pfam" id="PF00628">
    <property type="entry name" value="PHD"/>
    <property type="match status" value="1"/>
</dbReference>
<reference evidence="8 9" key="1">
    <citation type="submission" date="2015-01" db="EMBL/GenBank/DDBJ databases">
        <title>The Genome Sequence of Cladophialophora immunda CBS83496.</title>
        <authorList>
            <consortium name="The Broad Institute Genomics Platform"/>
            <person name="Cuomo C."/>
            <person name="de Hoog S."/>
            <person name="Gorbushina A."/>
            <person name="Stielow B."/>
            <person name="Teixiera M."/>
            <person name="Abouelleil A."/>
            <person name="Chapman S.B."/>
            <person name="Priest M."/>
            <person name="Young S.K."/>
            <person name="Wortman J."/>
            <person name="Nusbaum C."/>
            <person name="Birren B."/>
        </authorList>
    </citation>
    <scope>NUCLEOTIDE SEQUENCE [LARGE SCALE GENOMIC DNA]</scope>
    <source>
        <strain evidence="8 9">CBS 83496</strain>
    </source>
</reference>
<dbReference type="Proteomes" id="UP000054466">
    <property type="component" value="Unassembled WGS sequence"/>
</dbReference>
<dbReference type="PROSITE" id="PS50016">
    <property type="entry name" value="ZF_PHD_2"/>
    <property type="match status" value="1"/>
</dbReference>
<organism evidence="8 9">
    <name type="scientific">Cladophialophora immunda</name>
    <dbReference type="NCBI Taxonomy" id="569365"/>
    <lineage>
        <taxon>Eukaryota</taxon>
        <taxon>Fungi</taxon>
        <taxon>Dikarya</taxon>
        <taxon>Ascomycota</taxon>
        <taxon>Pezizomycotina</taxon>
        <taxon>Eurotiomycetes</taxon>
        <taxon>Chaetothyriomycetidae</taxon>
        <taxon>Chaetothyriales</taxon>
        <taxon>Herpotrichiellaceae</taxon>
        <taxon>Cladophialophora</taxon>
    </lineage>
</organism>
<evidence type="ECO:0000256" key="6">
    <source>
        <dbReference type="SAM" id="MobiDB-lite"/>
    </source>
</evidence>